<feature type="chain" id="PRO_5045395292" description="MipA/OmpV family protein" evidence="6">
    <location>
        <begin position="21"/>
        <end position="266"/>
    </location>
</feature>
<dbReference type="EMBL" id="BSNJ01000002">
    <property type="protein sequence ID" value="GLQ20075.1"/>
    <property type="molecule type" value="Genomic_DNA"/>
</dbReference>
<gene>
    <name evidence="7" type="ORF">GCM10007854_10300</name>
</gene>
<keyword evidence="8" id="KW-1185">Reference proteome</keyword>
<feature type="signal peptide" evidence="6">
    <location>
        <begin position="1"/>
        <end position="20"/>
    </location>
</feature>
<dbReference type="InterPro" id="IPR010583">
    <property type="entry name" value="MipA"/>
</dbReference>
<accession>A0ABQ5V0B6</accession>
<evidence type="ECO:0000256" key="6">
    <source>
        <dbReference type="SAM" id="SignalP"/>
    </source>
</evidence>
<comment type="caution">
    <text evidence="7">The sequence shown here is derived from an EMBL/GenBank/DDBJ whole genome shotgun (WGS) entry which is preliminary data.</text>
</comment>
<dbReference type="PANTHER" id="PTHR38776">
    <property type="entry name" value="MLTA-INTERACTING PROTEIN-RELATED"/>
    <property type="match status" value="1"/>
</dbReference>
<reference evidence="7" key="2">
    <citation type="submission" date="2023-01" db="EMBL/GenBank/DDBJ databases">
        <title>Draft genome sequence of Algimonas porphyrae strain NBRC 108216.</title>
        <authorList>
            <person name="Sun Q."/>
            <person name="Mori K."/>
        </authorList>
    </citation>
    <scope>NUCLEOTIDE SEQUENCE</scope>
    <source>
        <strain evidence="7">NBRC 108216</strain>
    </source>
</reference>
<keyword evidence="3 6" id="KW-0732">Signal</keyword>
<evidence type="ECO:0000256" key="3">
    <source>
        <dbReference type="ARBA" id="ARBA00022729"/>
    </source>
</evidence>
<dbReference type="Proteomes" id="UP001161390">
    <property type="component" value="Unassembled WGS sequence"/>
</dbReference>
<sequence length="266" mass="28431">MLRHFACLLACLIIPGTAFAEDEETTIRLGGALAYLPEYAGSSESQLRILPYIGFDDLAGFELSGLALAYPLIDLGTGEGPGEWSLKAGPRAAFDFGRDSEDSPTLTGFEDIGASLLAGGFVRATYGPLGFRVDAGQDVIGGHDGFNADLSIGTFIPRGLLGERFALQPALTLSWADANHNQSIYGVTPLQAAASGLPAYDLDGGFHRASATLLGWYDLDERWQLNAIVSYREYLGDYRDSPILRAPDGATNDVLMILGISRSFTL</sequence>
<evidence type="ECO:0000256" key="2">
    <source>
        <dbReference type="ARBA" id="ARBA00005722"/>
    </source>
</evidence>
<comment type="similarity">
    <text evidence="2">Belongs to the MipA/OmpV family.</text>
</comment>
<organism evidence="7 8">
    <name type="scientific">Algimonas porphyrae</name>
    <dbReference type="NCBI Taxonomy" id="1128113"/>
    <lineage>
        <taxon>Bacteria</taxon>
        <taxon>Pseudomonadati</taxon>
        <taxon>Pseudomonadota</taxon>
        <taxon>Alphaproteobacteria</taxon>
        <taxon>Maricaulales</taxon>
        <taxon>Robiginitomaculaceae</taxon>
        <taxon>Algimonas</taxon>
    </lineage>
</organism>
<proteinExistence type="inferred from homology"/>
<dbReference type="Pfam" id="PF06629">
    <property type="entry name" value="MipA"/>
    <property type="match status" value="1"/>
</dbReference>
<evidence type="ECO:0000313" key="7">
    <source>
        <dbReference type="EMBL" id="GLQ20075.1"/>
    </source>
</evidence>
<reference evidence="7" key="1">
    <citation type="journal article" date="2014" name="Int. J. Syst. Evol. Microbiol.">
        <title>Complete genome of a new Firmicutes species belonging to the dominant human colonic microbiota ('Ruminococcus bicirculans') reveals two chromosomes and a selective capacity to utilize plant glucans.</title>
        <authorList>
            <consortium name="NISC Comparative Sequencing Program"/>
            <person name="Wegmann U."/>
            <person name="Louis P."/>
            <person name="Goesmann A."/>
            <person name="Henrissat B."/>
            <person name="Duncan S.H."/>
            <person name="Flint H.J."/>
        </authorList>
    </citation>
    <scope>NUCLEOTIDE SEQUENCE</scope>
    <source>
        <strain evidence="7">NBRC 108216</strain>
    </source>
</reference>
<dbReference type="PANTHER" id="PTHR38776:SF1">
    <property type="entry name" value="MLTA-INTERACTING PROTEIN-RELATED"/>
    <property type="match status" value="1"/>
</dbReference>
<evidence type="ECO:0000313" key="8">
    <source>
        <dbReference type="Proteomes" id="UP001161390"/>
    </source>
</evidence>
<protein>
    <recommendedName>
        <fullName evidence="9">MipA/OmpV family protein</fullName>
    </recommendedName>
</protein>
<evidence type="ECO:0000256" key="1">
    <source>
        <dbReference type="ARBA" id="ARBA00004442"/>
    </source>
</evidence>
<evidence type="ECO:0000256" key="4">
    <source>
        <dbReference type="ARBA" id="ARBA00023136"/>
    </source>
</evidence>
<comment type="subcellular location">
    <subcellularLocation>
        <location evidence="1">Cell outer membrane</location>
    </subcellularLocation>
</comment>
<name>A0ABQ5V0B6_9PROT</name>
<keyword evidence="4" id="KW-0472">Membrane</keyword>
<evidence type="ECO:0008006" key="9">
    <source>
        <dbReference type="Google" id="ProtNLM"/>
    </source>
</evidence>
<keyword evidence="5" id="KW-0998">Cell outer membrane</keyword>
<dbReference type="RefSeq" id="WP_284370310.1">
    <property type="nucleotide sequence ID" value="NZ_BSNJ01000002.1"/>
</dbReference>
<evidence type="ECO:0000256" key="5">
    <source>
        <dbReference type="ARBA" id="ARBA00023237"/>
    </source>
</evidence>